<evidence type="ECO:0000313" key="1">
    <source>
        <dbReference type="EMBL" id="OMH86124.1"/>
    </source>
</evidence>
<dbReference type="EMBL" id="LSSK01000016">
    <property type="protein sequence ID" value="OMH86124.1"/>
    <property type="molecule type" value="Genomic_DNA"/>
</dbReference>
<gene>
    <name evidence="1" type="ORF">AX774_g310</name>
</gene>
<keyword evidence="2" id="KW-1185">Reference proteome</keyword>
<accession>A0A1R1PYW9</accession>
<reference evidence="2" key="1">
    <citation type="submission" date="2017-01" db="EMBL/GenBank/DDBJ databases">
        <authorList>
            <person name="Wang Y."/>
            <person name="White M."/>
            <person name="Kvist S."/>
            <person name="Moncalvo J.-M."/>
        </authorList>
    </citation>
    <scope>NUCLEOTIDE SEQUENCE [LARGE SCALE GENOMIC DNA]</scope>
    <source>
        <strain evidence="2">COL-18-3</strain>
    </source>
</reference>
<organism evidence="1 2">
    <name type="scientific">Zancudomyces culisetae</name>
    <name type="common">Gut fungus</name>
    <name type="synonym">Smittium culisetae</name>
    <dbReference type="NCBI Taxonomy" id="1213189"/>
    <lineage>
        <taxon>Eukaryota</taxon>
        <taxon>Fungi</taxon>
        <taxon>Fungi incertae sedis</taxon>
        <taxon>Zoopagomycota</taxon>
        <taxon>Kickxellomycotina</taxon>
        <taxon>Harpellomycetes</taxon>
        <taxon>Harpellales</taxon>
        <taxon>Legeriomycetaceae</taxon>
        <taxon>Zancudomyces</taxon>
    </lineage>
</organism>
<dbReference type="Proteomes" id="UP000188320">
    <property type="component" value="Unassembled WGS sequence"/>
</dbReference>
<evidence type="ECO:0000313" key="2">
    <source>
        <dbReference type="Proteomes" id="UP000188320"/>
    </source>
</evidence>
<protein>
    <submittedName>
        <fullName evidence="1">Uncharacterized protein</fullName>
    </submittedName>
</protein>
<name>A0A1R1PYW9_ZANCU</name>
<dbReference type="AlphaFoldDB" id="A0A1R1PYW9"/>
<comment type="caution">
    <text evidence="1">The sequence shown here is derived from an EMBL/GenBank/DDBJ whole genome shotgun (WGS) entry which is preliminary data.</text>
</comment>
<proteinExistence type="predicted"/>
<sequence length="71" mass="8214">MDHHSVDATAQYSSWIMYWIGTHFCSFRYGISVHSVLDIFQYQHVISSAKDILDNSDIMVYQLLKGVCNKV</sequence>